<keyword evidence="2" id="KW-1185">Reference proteome</keyword>
<evidence type="ECO:0000313" key="2">
    <source>
        <dbReference type="Proteomes" id="UP001219525"/>
    </source>
</evidence>
<feature type="non-terminal residue" evidence="1">
    <location>
        <position position="1"/>
    </location>
</feature>
<proteinExistence type="predicted"/>
<evidence type="ECO:0000313" key="1">
    <source>
        <dbReference type="EMBL" id="KAJ7198078.1"/>
    </source>
</evidence>
<name>A0AAD6Y9N5_9AGAR</name>
<protein>
    <submittedName>
        <fullName evidence="1">Uncharacterized protein</fullName>
    </submittedName>
</protein>
<dbReference type="EMBL" id="JARJCW010000074">
    <property type="protein sequence ID" value="KAJ7198078.1"/>
    <property type="molecule type" value="Genomic_DNA"/>
</dbReference>
<dbReference type="AlphaFoldDB" id="A0AAD6Y9N5"/>
<gene>
    <name evidence="1" type="ORF">GGX14DRAFT_374417</name>
</gene>
<reference evidence="1" key="1">
    <citation type="submission" date="2023-03" db="EMBL/GenBank/DDBJ databases">
        <title>Massive genome expansion in bonnet fungi (Mycena s.s.) driven by repeated elements and novel gene families across ecological guilds.</title>
        <authorList>
            <consortium name="Lawrence Berkeley National Laboratory"/>
            <person name="Harder C.B."/>
            <person name="Miyauchi S."/>
            <person name="Viragh M."/>
            <person name="Kuo A."/>
            <person name="Thoen E."/>
            <person name="Andreopoulos B."/>
            <person name="Lu D."/>
            <person name="Skrede I."/>
            <person name="Drula E."/>
            <person name="Henrissat B."/>
            <person name="Morin E."/>
            <person name="Kohler A."/>
            <person name="Barry K."/>
            <person name="LaButti K."/>
            <person name="Morin E."/>
            <person name="Salamov A."/>
            <person name="Lipzen A."/>
            <person name="Mereny Z."/>
            <person name="Hegedus B."/>
            <person name="Baldrian P."/>
            <person name="Stursova M."/>
            <person name="Weitz H."/>
            <person name="Taylor A."/>
            <person name="Grigoriev I.V."/>
            <person name="Nagy L.G."/>
            <person name="Martin F."/>
            <person name="Kauserud H."/>
        </authorList>
    </citation>
    <scope>NUCLEOTIDE SEQUENCE</scope>
    <source>
        <strain evidence="1">9144</strain>
    </source>
</reference>
<comment type="caution">
    <text evidence="1">The sequence shown here is derived from an EMBL/GenBank/DDBJ whole genome shotgun (WGS) entry which is preliminary data.</text>
</comment>
<dbReference type="Proteomes" id="UP001219525">
    <property type="component" value="Unassembled WGS sequence"/>
</dbReference>
<accession>A0AAD6Y9N5</accession>
<organism evidence="1 2">
    <name type="scientific">Mycena pura</name>
    <dbReference type="NCBI Taxonomy" id="153505"/>
    <lineage>
        <taxon>Eukaryota</taxon>
        <taxon>Fungi</taxon>
        <taxon>Dikarya</taxon>
        <taxon>Basidiomycota</taxon>
        <taxon>Agaricomycotina</taxon>
        <taxon>Agaricomycetes</taxon>
        <taxon>Agaricomycetidae</taxon>
        <taxon>Agaricales</taxon>
        <taxon>Marasmiineae</taxon>
        <taxon>Mycenaceae</taxon>
        <taxon>Mycena</taxon>
    </lineage>
</organism>
<sequence length="206" mass="22924">CFVCEGDNDTQPLDNSDFHVCSKCPASFPLDVTHPQTVLTHMGAHILHDSKINRDEQPCGFCGRPFPMCLFVLKKTGDGVAVSLTASKGCPNFVKKFSYSIAAKSGKASPCSNVPLRCPDCDSTDPTVWRYNLRHHLMRYHPLTPLAQYRELWEISDTESAAMLAVWKKIQEPAPKKSRRKKAKPTLAISAAHSSRLALVYVPRLL</sequence>